<keyword evidence="2" id="KW-1185">Reference proteome</keyword>
<dbReference type="EMBL" id="JZEX01000147">
    <property type="protein sequence ID" value="KKB10524.1"/>
    <property type="molecule type" value="Genomic_DNA"/>
</dbReference>
<dbReference type="STRING" id="443610.VE25_17450"/>
<dbReference type="Proteomes" id="UP000033632">
    <property type="component" value="Unassembled WGS sequence"/>
</dbReference>
<dbReference type="PANTHER" id="PTHR37816:SF1">
    <property type="entry name" value="TOXIN"/>
    <property type="match status" value="1"/>
</dbReference>
<sequence>MRRVMIVGCPGAGKSMAARRLAEITGLPVIHLDRHYWLPGWVRPDPQAWRARVEELASQPRWIMDGNYGSTFAPRLSAADTLLHLDFSTFVCASRVLRRTLGGLGGRRGGELGDGCLERLDWPFFRFVLDYRRTHRNRDLEAMSGFAGNLLRFESPRQLESFLAALAARG</sequence>
<evidence type="ECO:0000313" key="2">
    <source>
        <dbReference type="Proteomes" id="UP000033632"/>
    </source>
</evidence>
<proteinExistence type="predicted"/>
<dbReference type="OrthoDB" id="7210594at2"/>
<comment type="caution">
    <text evidence="1">The sequence shown here is derived from an EMBL/GenBank/DDBJ whole genome shotgun (WGS) entry which is preliminary data.</text>
</comment>
<accession>A0A0F5FNT2</accession>
<dbReference type="AlphaFoldDB" id="A0A0F5FNT2"/>
<dbReference type="Gene3D" id="3.40.50.300">
    <property type="entry name" value="P-loop containing nucleotide triphosphate hydrolases"/>
    <property type="match status" value="1"/>
</dbReference>
<dbReference type="PANTHER" id="PTHR37816">
    <property type="entry name" value="YALI0E33011P"/>
    <property type="match status" value="1"/>
</dbReference>
<evidence type="ECO:0000313" key="1">
    <source>
        <dbReference type="EMBL" id="KKB10524.1"/>
    </source>
</evidence>
<dbReference type="RefSeq" id="WP_046109936.1">
    <property type="nucleotide sequence ID" value="NZ_JZEX01000147.1"/>
</dbReference>
<protein>
    <submittedName>
        <fullName evidence="1">Adenylate kinase</fullName>
    </submittedName>
</protein>
<keyword evidence="1" id="KW-0808">Transferase</keyword>
<keyword evidence="1" id="KW-0418">Kinase</keyword>
<dbReference type="PATRIC" id="fig|443610.3.peg.1790"/>
<name>A0A0F5FNT2_9HYPH</name>
<gene>
    <name evidence="1" type="ORF">VE25_17450</name>
</gene>
<organism evidence="1 2">
    <name type="scientific">Devosia geojensis</name>
    <dbReference type="NCBI Taxonomy" id="443610"/>
    <lineage>
        <taxon>Bacteria</taxon>
        <taxon>Pseudomonadati</taxon>
        <taxon>Pseudomonadota</taxon>
        <taxon>Alphaproteobacteria</taxon>
        <taxon>Hyphomicrobiales</taxon>
        <taxon>Devosiaceae</taxon>
        <taxon>Devosia</taxon>
    </lineage>
</organism>
<dbReference type="SUPFAM" id="SSF52540">
    <property type="entry name" value="P-loop containing nucleoside triphosphate hydrolases"/>
    <property type="match status" value="1"/>
</dbReference>
<reference evidence="1 2" key="1">
    <citation type="submission" date="2015-03" db="EMBL/GenBank/DDBJ databases">
        <authorList>
            <person name="Hassan Y.I."/>
            <person name="Lepp D."/>
            <person name="Li X.-Z."/>
            <person name="Zhou T."/>
        </authorList>
    </citation>
    <scope>NUCLEOTIDE SEQUENCE [LARGE SCALE GENOMIC DNA]</scope>
    <source>
        <strain evidence="1 2">BD-c194</strain>
    </source>
</reference>
<dbReference type="GO" id="GO:0016301">
    <property type="term" value="F:kinase activity"/>
    <property type="evidence" value="ECO:0007669"/>
    <property type="project" value="UniProtKB-KW"/>
</dbReference>
<dbReference type="InterPro" id="IPR052922">
    <property type="entry name" value="Cytidylate_Kinase-2"/>
</dbReference>
<dbReference type="InterPro" id="IPR027417">
    <property type="entry name" value="P-loop_NTPase"/>
</dbReference>